<gene>
    <name evidence="3" type="ORF">FCL38_28110</name>
</gene>
<dbReference type="Pfam" id="PF07589">
    <property type="entry name" value="PEP-CTERM"/>
    <property type="match status" value="1"/>
</dbReference>
<name>A0ABX5UT80_9BURK</name>
<proteinExistence type="predicted"/>
<keyword evidence="1" id="KW-0732">Signal</keyword>
<sequence length="267" mass="28855">MEKSMKSLFKSIHCNCVLAAFAMVLTAAPHAHAAVAQGAATISNLRYALTDLDPDDGISPNLAFNPVYGNIWGGLNFSGSRVYEDNDFIPPSISGNWENGNNAISSRVDGSGRFEDTVLSVSHRSETVTTEAHAFIDFQFYLTPGTRITFYSDYALGASGYDPDGRARSLTFFQGRLSEFGTGEVRNFLHFAGDENLELNGTASISWDNAGPEAWEGSLNLHTFGYSVGSAVPVPEPSSYAMLAAGLGLMGFLARQRTRRARQSGRD</sequence>
<evidence type="ECO:0000313" key="4">
    <source>
        <dbReference type="Proteomes" id="UP000298763"/>
    </source>
</evidence>
<feature type="signal peptide" evidence="1">
    <location>
        <begin position="1"/>
        <end position="33"/>
    </location>
</feature>
<evidence type="ECO:0000259" key="2">
    <source>
        <dbReference type="Pfam" id="PF07589"/>
    </source>
</evidence>
<feature type="domain" description="Ice-binding protein C-terminal" evidence="2">
    <location>
        <begin position="233"/>
        <end position="257"/>
    </location>
</feature>
<evidence type="ECO:0000313" key="3">
    <source>
        <dbReference type="EMBL" id="QCP14969.1"/>
    </source>
</evidence>
<keyword evidence="4" id="KW-1185">Reference proteome</keyword>
<dbReference type="Proteomes" id="UP000298763">
    <property type="component" value="Chromosome"/>
</dbReference>
<evidence type="ECO:0000256" key="1">
    <source>
        <dbReference type="SAM" id="SignalP"/>
    </source>
</evidence>
<dbReference type="InterPro" id="IPR013424">
    <property type="entry name" value="Ice-binding_C"/>
</dbReference>
<organism evidence="3 4">
    <name type="scientific">Pseudoduganella umbonata</name>
    <dbReference type="NCBI Taxonomy" id="864828"/>
    <lineage>
        <taxon>Bacteria</taxon>
        <taxon>Pseudomonadati</taxon>
        <taxon>Pseudomonadota</taxon>
        <taxon>Betaproteobacteria</taxon>
        <taxon>Burkholderiales</taxon>
        <taxon>Oxalobacteraceae</taxon>
        <taxon>Telluria group</taxon>
        <taxon>Pseudoduganella</taxon>
    </lineage>
</organism>
<protein>
    <submittedName>
        <fullName evidence="3">PEP-CTERM sorting domain-containing protein</fullName>
    </submittedName>
</protein>
<dbReference type="NCBIfam" id="TIGR02595">
    <property type="entry name" value="PEP_CTERM"/>
    <property type="match status" value="1"/>
</dbReference>
<feature type="chain" id="PRO_5046012089" evidence="1">
    <location>
        <begin position="34"/>
        <end position="267"/>
    </location>
</feature>
<reference evidence="3 4" key="1">
    <citation type="submission" date="2019-05" db="EMBL/GenBank/DDBJ databases">
        <title>Draft Genome Sequences of Six Type Strains of the Genus Massilia.</title>
        <authorList>
            <person name="Miess H."/>
            <person name="Frediansyhah A."/>
            <person name="Gross H."/>
        </authorList>
    </citation>
    <scope>NUCLEOTIDE SEQUENCE [LARGE SCALE GENOMIC DNA]</scope>
    <source>
        <strain evidence="3 4">DSMZ 26121</strain>
    </source>
</reference>
<dbReference type="EMBL" id="CP040017">
    <property type="protein sequence ID" value="QCP14969.1"/>
    <property type="molecule type" value="Genomic_DNA"/>
</dbReference>
<accession>A0ABX5UT80</accession>